<dbReference type="GO" id="GO:0050982">
    <property type="term" value="P:detection of mechanical stimulus"/>
    <property type="evidence" value="ECO:0007669"/>
    <property type="project" value="TreeGrafter"/>
</dbReference>
<keyword evidence="17" id="KW-1185">Reference proteome</keyword>
<keyword evidence="5 10" id="KW-0812">Transmembrane</keyword>
<feature type="transmembrane region" description="Helical" evidence="10">
    <location>
        <begin position="1104"/>
        <end position="1124"/>
    </location>
</feature>
<keyword evidence="4" id="KW-1003">Cell membrane</keyword>
<name>A0A158PQV3_BRUPA</name>
<evidence type="ECO:0000313" key="17">
    <source>
        <dbReference type="Proteomes" id="UP000278627"/>
    </source>
</evidence>
<feature type="transmembrane region" description="Helical" evidence="10">
    <location>
        <begin position="1145"/>
        <end position="1164"/>
    </location>
</feature>
<dbReference type="EMBL" id="UZAD01013135">
    <property type="protein sequence ID" value="VDN89650.1"/>
    <property type="molecule type" value="Genomic_DNA"/>
</dbReference>
<evidence type="ECO:0000259" key="12">
    <source>
        <dbReference type="Pfam" id="PF12166"/>
    </source>
</evidence>
<dbReference type="WBParaSite" id="BPAG_0000850201-mRNA-1">
    <property type="protein sequence ID" value="BPAG_0000850201-mRNA-1"/>
    <property type="gene ID" value="BPAG_0000850201"/>
</dbReference>
<keyword evidence="3" id="KW-0813">Transport</keyword>
<evidence type="ECO:0000313" key="18">
    <source>
        <dbReference type="WBParaSite" id="BPAG_0000850201-mRNA-1"/>
    </source>
</evidence>
<evidence type="ECO:0000256" key="9">
    <source>
        <dbReference type="ARBA" id="ARBA00023303"/>
    </source>
</evidence>
<dbReference type="Proteomes" id="UP000278627">
    <property type="component" value="Unassembled WGS sequence"/>
</dbReference>
<feature type="transmembrane region" description="Helical" evidence="10">
    <location>
        <begin position="12"/>
        <end position="32"/>
    </location>
</feature>
<feature type="domain" description="Piezo transmembrane helical unit" evidence="14">
    <location>
        <begin position="845"/>
        <end position="966"/>
    </location>
</feature>
<evidence type="ECO:0000259" key="13">
    <source>
        <dbReference type="Pfam" id="PF15917"/>
    </source>
</evidence>
<dbReference type="InterPro" id="IPR056768">
    <property type="entry name" value="THU_Piezo"/>
</dbReference>
<evidence type="ECO:0000256" key="10">
    <source>
        <dbReference type="RuleBase" id="RU362023"/>
    </source>
</evidence>
<organism evidence="18">
    <name type="scientific">Brugia pahangi</name>
    <name type="common">Filarial nematode worm</name>
    <dbReference type="NCBI Taxonomy" id="6280"/>
    <lineage>
        <taxon>Eukaryota</taxon>
        <taxon>Metazoa</taxon>
        <taxon>Ecdysozoa</taxon>
        <taxon>Nematoda</taxon>
        <taxon>Chromadorea</taxon>
        <taxon>Rhabditida</taxon>
        <taxon>Spirurina</taxon>
        <taxon>Spiruromorpha</taxon>
        <taxon>Filarioidea</taxon>
        <taxon>Onchocercidae</taxon>
        <taxon>Brugia</taxon>
    </lineage>
</organism>
<evidence type="ECO:0000256" key="7">
    <source>
        <dbReference type="ARBA" id="ARBA00023065"/>
    </source>
</evidence>
<dbReference type="STRING" id="6280.A0A158PQV3"/>
<comment type="caution">
    <text evidence="10">Lacks conserved residue(s) required for the propagation of feature annotation.</text>
</comment>
<protein>
    <recommendedName>
        <fullName evidence="10">Piezo-type mechanosensitive ion channel component</fullName>
    </recommendedName>
</protein>
<feature type="transmembrane region" description="Helical" evidence="10">
    <location>
        <begin position="1170"/>
        <end position="1190"/>
    </location>
</feature>
<dbReference type="InterPro" id="IPR027272">
    <property type="entry name" value="Piezo"/>
</dbReference>
<feature type="transmembrane region" description="Helical" evidence="10">
    <location>
        <begin position="557"/>
        <end position="576"/>
    </location>
</feature>
<feature type="domain" description="Piezo TM25-28" evidence="13">
    <location>
        <begin position="416"/>
        <end position="632"/>
    </location>
</feature>
<evidence type="ECO:0000256" key="3">
    <source>
        <dbReference type="ARBA" id="ARBA00022448"/>
    </source>
</evidence>
<dbReference type="GO" id="GO:0005886">
    <property type="term" value="C:plasma membrane"/>
    <property type="evidence" value="ECO:0007669"/>
    <property type="project" value="UniProtKB-SubCell"/>
</dbReference>
<accession>A0A158PQV3</accession>
<dbReference type="InterPro" id="IPR031334">
    <property type="entry name" value="Piezo_cap_dom"/>
</dbReference>
<proteinExistence type="inferred from homology"/>
<evidence type="ECO:0000256" key="1">
    <source>
        <dbReference type="ARBA" id="ARBA00004651"/>
    </source>
</evidence>
<evidence type="ECO:0000256" key="8">
    <source>
        <dbReference type="ARBA" id="ARBA00023136"/>
    </source>
</evidence>
<reference evidence="18" key="1">
    <citation type="submission" date="2016-04" db="UniProtKB">
        <authorList>
            <consortium name="WormBaseParasite"/>
        </authorList>
    </citation>
    <scope>IDENTIFICATION</scope>
</reference>
<dbReference type="Pfam" id="PF23188">
    <property type="entry name" value="THU_Piezo1"/>
    <property type="match status" value="1"/>
</dbReference>
<dbReference type="GO" id="GO:0005261">
    <property type="term" value="F:monoatomic cation channel activity"/>
    <property type="evidence" value="ECO:0007669"/>
    <property type="project" value="TreeGrafter"/>
</dbReference>
<dbReference type="InterPro" id="IPR056770">
    <property type="entry name" value="Piezo_THU9_anchor"/>
</dbReference>
<dbReference type="GO" id="GO:0008381">
    <property type="term" value="F:mechanosensitive monoatomic ion channel activity"/>
    <property type="evidence" value="ECO:0007669"/>
    <property type="project" value="InterPro"/>
</dbReference>
<feature type="transmembrane region" description="Helical" evidence="10">
    <location>
        <begin position="1072"/>
        <end position="1092"/>
    </location>
</feature>
<feature type="transmembrane region" description="Helical" evidence="10">
    <location>
        <begin position="52"/>
        <end position="80"/>
    </location>
</feature>
<keyword evidence="6 10" id="KW-1133">Transmembrane helix</keyword>
<dbReference type="Pfam" id="PF24874">
    <property type="entry name" value="Piezo_THU9_anchor"/>
    <property type="match status" value="1"/>
</dbReference>
<gene>
    <name evidence="16" type="ORF">BPAG_LOCUS8464</name>
</gene>
<feature type="transmembrane region" description="Helical" evidence="10">
    <location>
        <begin position="1456"/>
        <end position="1478"/>
    </location>
</feature>
<feature type="domain" description="Piezo THU9 and anchor" evidence="15">
    <location>
        <begin position="1000"/>
        <end position="1199"/>
    </location>
</feature>
<dbReference type="PANTHER" id="PTHR13167:SF25">
    <property type="entry name" value="PIEZO-TYPE MECHANOSENSITIVE ION CHANNEL COMPONENT"/>
    <property type="match status" value="1"/>
</dbReference>
<evidence type="ECO:0000256" key="6">
    <source>
        <dbReference type="ARBA" id="ARBA00022989"/>
    </source>
</evidence>
<feature type="transmembrane region" description="Helical" evidence="10">
    <location>
        <begin position="1001"/>
        <end position="1025"/>
    </location>
</feature>
<feature type="transmembrane region" description="Helical" evidence="10">
    <location>
        <begin position="151"/>
        <end position="170"/>
    </location>
</feature>
<dbReference type="PANTHER" id="PTHR13167">
    <property type="entry name" value="PIEZO-TYPE MECHANOSENSITIVE ION CHANNEL COMPONENT"/>
    <property type="match status" value="1"/>
</dbReference>
<keyword evidence="7" id="KW-0406">Ion transport</keyword>
<dbReference type="Pfam" id="PF15917">
    <property type="entry name" value="Piezo_TM25-28"/>
    <property type="match status" value="1"/>
</dbReference>
<comment type="similarity">
    <text evidence="2 10">Belongs to the PIEZO (TC 1.A.75) family.</text>
</comment>
<feature type="transmembrane region" description="Helical" evidence="10">
    <location>
        <begin position="126"/>
        <end position="144"/>
    </location>
</feature>
<feature type="coiled-coil region" evidence="11">
    <location>
        <begin position="1679"/>
        <end position="1770"/>
    </location>
</feature>
<keyword evidence="8 10" id="KW-0472">Membrane</keyword>
<keyword evidence="11" id="KW-0175">Coiled coil</keyword>
<evidence type="ECO:0000256" key="11">
    <source>
        <dbReference type="SAM" id="Coils"/>
    </source>
</evidence>
<evidence type="ECO:0000259" key="15">
    <source>
        <dbReference type="Pfam" id="PF24874"/>
    </source>
</evidence>
<feature type="transmembrane region" description="Helical" evidence="10">
    <location>
        <begin position="273"/>
        <end position="298"/>
    </location>
</feature>
<feature type="transmembrane region" description="Helical" evidence="10">
    <location>
        <begin position="887"/>
        <end position="909"/>
    </location>
</feature>
<dbReference type="GO" id="GO:0042391">
    <property type="term" value="P:regulation of membrane potential"/>
    <property type="evidence" value="ECO:0007669"/>
    <property type="project" value="TreeGrafter"/>
</dbReference>
<sequence>MNFFLHRSTFFWYILIILTLTHFVLLIDRYIIKYEANSGDILLGPLAIEYRVLSNIVGHFMTVSILFVLATLCVLIDLISLNYKVKLPSSCSTLMRDFGRILLITCIRLSDISCALLLALCAIHRVSPAALPVLFVAVLLFIPLPANIKRIACFLITYYVLAVTIFKLIFDAYEGFIDYPDFCDTPHLIKWLYWIGLISDNTKPALAPVVCICALTARSSLRYIKKMYTVRYKKALPILPFPDVDCTNADKGTIYFIKFYANFIVYKFGYEMYMIFVLLSAVVASNIISLLSIISLVICLLMDRWRVRRIFLIFVCYHLFVLFYSLLAYIGPVPGKCYYEIPIHPYFAPYFAFINNGQYPVSSQRKSSYAIYCYFLNVGVSIMQYYNFKIERVEGDGASGGSNDGILLALHRNESLECNPAPYFFSAHVKVLDELKQCVCSYYHWVVLLLVLSDGIRLSSPVFLSAVLIILAFINLWRGADLYLSHPSVFIRKWRLITIYLLAAVFLRIAALVGDGLIGHFLIYDKTNHSISYASFHVMLSYFSNSSEDNTTPYGELSINSFLFDVLTFAALLFQLRLISSWHFQRTVIDTRADRIVCYRGVVLQTQLIYKAMTYHQQRDYRRLEKIKRTVGAMTNLNLSFGEWFIECEFYPKHCLATVIVSTFVQAEWTNSEGYNDLKIGIFSDFSAIRGWNENLLHTVDSATENVEETTSTSEIKTGQDDRMKGIKKTQVKDIFLIFETPYITISALLSTCALWMARKTLSYRYIRFVINEEKRLLLEKLPKELTLASQNSLGKLEKCNLGNEICLVTSSRDIVKYMNEVHHRWLKLPLLWRLMDAIGTFWICNTALLCYLVIIVGHGQSACLLTFPLTMLVFFWGAITERKRRLLWTIAIFYVQIMILVSVCFKYTSLPWMCKEWMKCGRWSMAMIGRFVGIADEPISVVIFCLLVLVLFTHRHNMRRNGFWYASSRQLLRNEDHKKCCLWSALLDILRLRQRSPSNYYPWMILSDLLALITMIINFSNFDLARRDAFTLLESKSSLLPDTFVYYFMTSLGMIILDRIIYLKRAIRVKFVYLVVEVIGIHIYILIILLISPQIDDNRRMTVGLFIWYIARGIHMLSSAFQVRDGYPKFIVGDVMMKSNPVSWALYVGYFYTVPVFEIATILDWTFTSTTLTLLDFYILKTINYYLYFIKGMRKLEAMFVGIFLPVQMVFTLRIDKQPILYECHLEDLPLISDREYNYLIKYFAFDIYAQNFIKSLGAETIVKATLSCRGMIHYAHPDWKGQLIQLANESINGLKLKSRIYLRRMRIQEQTDNLLKKTDTTPLETAREWEMEMEQQELEHLSNVLKSANCSDTFEMDISEIVRPLITVPNGDLMYENPTIADEQFSHRFTYFNYSFKYMTRLVLKPYCTTRLEEGSASHVVMLEQYGVSHDGSTIGTMEEPRFFFFVSKVSSSYLRLLNISTPSLIMTFAMVYLLSFKLRDILMTKPFELTFRELGDPSRLIRLCTSISIAREAKLYDLEHDLYGKLIYILRSSEALIQPMKRTFREKSARNSCSNCQIMQFKIEILNAKLNELQAKHKGCTNSHISNNSKMTISFQVGNAKRSIKMFARTTDIINWKAQCVSYLVNSPSRPAIYSPKFTIFDESYICQLYSLIDLSIFFNSEKIKQAQRMLTSLLKRNLKKQFKQLREDALSQESTFQSEIEQYQNEKDKLREQLHDVEHKIIDLNAALQKNCNEGVELLAVKQNVEKRFKEKLEKQKTEVENATKGRMEKIERQCHLTALEIVQYELMLKKAHEENMELYYRFYKIDNSLQSVKFSVAEPANFQRQLKEKLGTLVKKFRNEANNSKKKMMMYVLNNFEAAVKVILSDQPHFCYLIKSGITLAFAGNEEINEGKRVGDSNNILTMDECTHSISRNMRELEDMKSKFEILHKGTNEMCQKIRSEICNGKELEKLMVEGNRLVEICKRIAYKQQELRVKQVNAELKYGQLHKQILAGSKMLRF</sequence>
<evidence type="ECO:0000256" key="4">
    <source>
        <dbReference type="ARBA" id="ARBA00022475"/>
    </source>
</evidence>
<evidence type="ECO:0000313" key="16">
    <source>
        <dbReference type="EMBL" id="VDN89650.1"/>
    </source>
</evidence>
<evidence type="ECO:0000259" key="14">
    <source>
        <dbReference type="Pfam" id="PF23188"/>
    </source>
</evidence>
<feature type="transmembrane region" description="Helical" evidence="10">
    <location>
        <begin position="929"/>
        <end position="953"/>
    </location>
</feature>
<keyword evidence="9 10" id="KW-0407">Ion channel</keyword>
<dbReference type="Pfam" id="PF12166">
    <property type="entry name" value="Piezo_cap"/>
    <property type="match status" value="1"/>
</dbReference>
<feature type="transmembrane region" description="Helical" evidence="10">
    <location>
        <begin position="310"/>
        <end position="330"/>
    </location>
</feature>
<feature type="domain" description="Piezo non-specific cation channel cap" evidence="12">
    <location>
        <begin position="1232"/>
        <end position="1541"/>
    </location>
</feature>
<evidence type="ECO:0000256" key="5">
    <source>
        <dbReference type="ARBA" id="ARBA00022692"/>
    </source>
</evidence>
<feature type="coiled-coil region" evidence="11">
    <location>
        <begin position="1559"/>
        <end position="1586"/>
    </location>
</feature>
<evidence type="ECO:0000256" key="2">
    <source>
        <dbReference type="ARBA" id="ARBA00007821"/>
    </source>
</evidence>
<comment type="subcellular location">
    <subcellularLocation>
        <location evidence="1">Cell membrane</location>
        <topology evidence="1">Multi-pass membrane protein</topology>
    </subcellularLocation>
    <subcellularLocation>
        <location evidence="10">Membrane</location>
        <topology evidence="10">Multi-pass membrane protein</topology>
    </subcellularLocation>
</comment>
<feature type="transmembrane region" description="Helical" evidence="10">
    <location>
        <begin position="458"/>
        <end position="477"/>
    </location>
</feature>
<dbReference type="InterPro" id="IPR031805">
    <property type="entry name" value="Piezo_TM25-28"/>
</dbReference>
<reference evidence="16 17" key="2">
    <citation type="submission" date="2018-11" db="EMBL/GenBank/DDBJ databases">
        <authorList>
            <consortium name="Pathogen Informatics"/>
        </authorList>
    </citation>
    <scope>NUCLEOTIDE SEQUENCE [LARGE SCALE GENOMIC DNA]</scope>
</reference>
<feature type="transmembrane region" description="Helical" evidence="10">
    <location>
        <begin position="835"/>
        <end position="857"/>
    </location>
</feature>
<dbReference type="GO" id="GO:0071260">
    <property type="term" value="P:cellular response to mechanical stimulus"/>
    <property type="evidence" value="ECO:0007669"/>
    <property type="project" value="TreeGrafter"/>
</dbReference>
<feature type="transmembrane region" description="Helical" evidence="10">
    <location>
        <begin position="498"/>
        <end position="523"/>
    </location>
</feature>
<feature type="transmembrane region" description="Helical" evidence="10">
    <location>
        <begin position="863"/>
        <end position="880"/>
    </location>
</feature>